<evidence type="ECO:0000313" key="10">
    <source>
        <dbReference type="EMBL" id="QEG54056.1"/>
    </source>
</evidence>
<keyword evidence="8" id="KW-0804">Transcription</keyword>
<proteinExistence type="inferred from homology"/>
<sequence length="600" mass="68023">MSSATRRRSSMRRRRSVSSSNLFRNIFDGDIIPRSKTEGSRENEKPLEGYRDKSRHEIDPSKIDNDNDPFVSNKEYGGKWDVNGPADSTAEVLAQSWDVLTLVDAEEVANEQETFEEKASPVKPFGAWPGGQTWQTLPELNKAPILYPSAAIIESDAIKVGAYVSRKIQCGRFAAEKKNQRPTARALQSFLEAAFWRVMQNCYSVSLRFQPKIANVSRYPHMKRISPSDPNWFAISNQFFWRGMRIPSLLLPTDVPIEENVERGPAAALFRNAGVALLLWPWARASLGEREKRLARTALWSLDILDAVALASFPYYWKPHARDKRFEENLDCLAEYFGMTVLLVETVLSALLDHTLAFMKSLGTGTYDNYDEGRFIDPVKNKYLLGVEGVSLTRLNTAGTALSVVCANTYATLRNLPSVATSYFVSDYKTELGKPRKPSREDLFALLQREALFYTLWLQRMAVHLNLCCNVIRDAVMKGKQEFPLRRSALVRHTWVQKLLLPLTVPMSSQDFAVAKKEIASKERIETYVKSVPVDARDPRGTVRFITSDHVKELMDSFDKYEPILDEPMPAKRAIEDVFDKKAGALTKAQRSKHTCTGMR</sequence>
<keyword evidence="5 8" id="KW-0920">Virion tegument</keyword>
<dbReference type="RefSeq" id="YP_010801623.1">
    <property type="nucleotide sequence ID" value="NC_076966.1"/>
</dbReference>
<dbReference type="GO" id="GO:0006355">
    <property type="term" value="P:regulation of DNA-templated transcription"/>
    <property type="evidence" value="ECO:0007669"/>
    <property type="project" value="UniProtKB-UniRule"/>
</dbReference>
<keyword evidence="7 8" id="KW-1035">Host cytoplasm</keyword>
<dbReference type="KEGG" id="vg:80540334"/>
<comment type="domain">
    <text evidence="8">The nuclear export signal is CRM1-dependent.</text>
</comment>
<keyword evidence="8" id="KW-0805">Transcription regulation</keyword>
<dbReference type="GO" id="GO:0030430">
    <property type="term" value="C:host cell cytoplasm"/>
    <property type="evidence" value="ECO:0007669"/>
    <property type="project" value="UniProtKB-SubCell"/>
</dbReference>
<organism evidence="10 11">
    <name type="scientific">Cacatuid alphaherpesvirus 2</name>
    <dbReference type="NCBI Taxonomy" id="2604840"/>
    <lineage>
        <taxon>Viruses</taxon>
        <taxon>Duplodnaviria</taxon>
        <taxon>Heunggongvirae</taxon>
        <taxon>Peploviricota</taxon>
        <taxon>Herviviricetes</taxon>
        <taxon>Herpesvirales</taxon>
        <taxon>Orthoherpesviridae</taxon>
        <taxon>Alphaherpesvirinae</taxon>
        <taxon>Iltovirus</taxon>
        <taxon>Iltovirus cacatuidalpha2</taxon>
    </lineage>
</organism>
<evidence type="ECO:0000256" key="8">
    <source>
        <dbReference type="RuleBase" id="RU369113"/>
    </source>
</evidence>
<dbReference type="GeneID" id="80540334"/>
<keyword evidence="8" id="KW-0426">Late protein</keyword>
<dbReference type="Proteomes" id="UP001144437">
    <property type="component" value="Segment"/>
</dbReference>
<name>A0A5B9R2E5_9ALPH</name>
<comment type="subunit">
    <text evidence="8">Interacts with US3 kinase. Interacts with UL31 and UL34; these interactions seem important for efficient virion nuclear egress. Interacts with UL41/VHS.</text>
</comment>
<protein>
    <recommendedName>
        <fullName evidence="8">Tegument protein UL47</fullName>
    </recommendedName>
</protein>
<evidence type="ECO:0000256" key="5">
    <source>
        <dbReference type="ARBA" id="ARBA00022580"/>
    </source>
</evidence>
<keyword evidence="4 8" id="KW-1048">Host nucleus</keyword>
<comment type="function">
    <text evidence="8">Tegument protein that can bind to various RNA transcripts. Plays a role in the attenuation of selective viral and cellular mRNA degradation by modulating the activity of host shutoff RNase UL41/VHS. Also plays a role in the primary envelopment of virions in the perinuclear space, probably by interacting with two nuclear egress proteins UL31 and UL34.</text>
</comment>
<feature type="region of interest" description="Disordered" evidence="9">
    <location>
        <begin position="28"/>
        <end position="70"/>
    </location>
</feature>
<evidence type="ECO:0000256" key="9">
    <source>
        <dbReference type="SAM" id="MobiDB-lite"/>
    </source>
</evidence>
<comment type="subcellular location">
    <subcellularLocation>
        <location evidence="2 8">Host cytoplasm</location>
    </subcellularLocation>
    <subcellularLocation>
        <location evidence="1 8">Host nucleus</location>
    </subcellularLocation>
    <subcellularLocation>
        <location evidence="8">Virion tegument</location>
    </subcellularLocation>
    <text evidence="8">Major tegument protein of the virion. Undergoes nucleocytoplasmic shuttling during infection. Localizes to the major sites of transcription in the infected cell nucleus.</text>
</comment>
<feature type="compositionally biased region" description="Basic and acidic residues" evidence="9">
    <location>
        <begin position="31"/>
        <end position="65"/>
    </location>
</feature>
<dbReference type="Pfam" id="PF03362">
    <property type="entry name" value="Herpes_UL47"/>
    <property type="match status" value="1"/>
</dbReference>
<evidence type="ECO:0000313" key="11">
    <source>
        <dbReference type="Proteomes" id="UP001144437"/>
    </source>
</evidence>
<accession>A0A5B9R2E5</accession>
<evidence type="ECO:0000256" key="1">
    <source>
        <dbReference type="ARBA" id="ARBA00004147"/>
    </source>
</evidence>
<dbReference type="GO" id="GO:0003723">
    <property type="term" value="F:RNA binding"/>
    <property type="evidence" value="ECO:0007669"/>
    <property type="project" value="UniProtKB-UniRule"/>
</dbReference>
<evidence type="ECO:0000256" key="4">
    <source>
        <dbReference type="ARBA" id="ARBA00022562"/>
    </source>
</evidence>
<evidence type="ECO:0000256" key="7">
    <source>
        <dbReference type="ARBA" id="ARBA00023200"/>
    </source>
</evidence>
<evidence type="ECO:0000256" key="3">
    <source>
        <dbReference type="ARBA" id="ARBA00005238"/>
    </source>
</evidence>
<keyword evidence="8" id="KW-0694">RNA-binding</keyword>
<comment type="similarity">
    <text evidence="3 8">Belongs to the alphaherpesvirinae HHV-1 UL47 family.</text>
</comment>
<keyword evidence="11" id="KW-1185">Reference proteome</keyword>
<dbReference type="InterPro" id="IPR005029">
    <property type="entry name" value="Herpes_UL47"/>
</dbReference>
<dbReference type="EMBL" id="MK360902">
    <property type="protein sequence ID" value="QEG54056.1"/>
    <property type="molecule type" value="Genomic_DNA"/>
</dbReference>
<dbReference type="GO" id="GO:0042025">
    <property type="term" value="C:host cell nucleus"/>
    <property type="evidence" value="ECO:0007669"/>
    <property type="project" value="UniProtKB-SubCell"/>
</dbReference>
<evidence type="ECO:0000256" key="2">
    <source>
        <dbReference type="ARBA" id="ARBA00004192"/>
    </source>
</evidence>
<reference evidence="10" key="1">
    <citation type="journal article" date="2019" name="Vet. Microbiol.">
        <title>Disease surveillance in wild Victorian cacatuids reveals co-infection with multiple agents and detection of novel avian viruses.</title>
        <authorList>
            <person name="Sutherland M."/>
            <person name="Sarker S."/>
            <person name="Vaz P.K."/>
            <person name="Legione A.R."/>
            <person name="Devlin J.M."/>
            <person name="Macwhirter P.L."/>
            <person name="Whiteley P.L."/>
            <person name="Raidal S.R."/>
        </authorList>
    </citation>
    <scope>NUCLEOTIDE SEQUENCE</scope>
    <source>
        <strain evidence="10">97-0001</strain>
    </source>
</reference>
<dbReference type="GO" id="GO:0019033">
    <property type="term" value="C:viral tegument"/>
    <property type="evidence" value="ECO:0007669"/>
    <property type="project" value="UniProtKB-SubCell"/>
</dbReference>
<keyword evidence="6 8" id="KW-0946">Virion</keyword>
<evidence type="ECO:0000256" key="6">
    <source>
        <dbReference type="ARBA" id="ARBA00022844"/>
    </source>
</evidence>